<evidence type="ECO:0008006" key="4">
    <source>
        <dbReference type="Google" id="ProtNLM"/>
    </source>
</evidence>
<evidence type="ECO:0000313" key="3">
    <source>
        <dbReference type="Proteomes" id="UP000198403"/>
    </source>
</evidence>
<evidence type="ECO:0000313" key="2">
    <source>
        <dbReference type="EMBL" id="SNR33226.1"/>
    </source>
</evidence>
<dbReference type="AlphaFoldDB" id="A0A238VG44"/>
<dbReference type="RefSeq" id="WP_176445401.1">
    <property type="nucleotide sequence ID" value="NZ_FZNO01000003.1"/>
</dbReference>
<protein>
    <recommendedName>
        <fullName evidence="4">Heme exporter protein D</fullName>
    </recommendedName>
</protein>
<evidence type="ECO:0000256" key="1">
    <source>
        <dbReference type="SAM" id="Phobius"/>
    </source>
</evidence>
<dbReference type="Proteomes" id="UP000198403">
    <property type="component" value="Unassembled WGS sequence"/>
</dbReference>
<reference evidence="2 3" key="1">
    <citation type="submission" date="2017-06" db="EMBL/GenBank/DDBJ databases">
        <authorList>
            <person name="Kim H.J."/>
            <person name="Triplett B.A."/>
        </authorList>
    </citation>
    <scope>NUCLEOTIDE SEQUENCE [LARGE SCALE GENOMIC DNA]</scope>
    <source>
        <strain evidence="2 3">DSM 44272</strain>
    </source>
</reference>
<sequence>MPWWVWLLSIWGVVGLAVSFWIGAAAAIARRRERAVRAHQRSEALERDRREAG</sequence>
<organism evidence="2 3">
    <name type="scientific">Blastococcus mobilis</name>
    <dbReference type="NCBI Taxonomy" id="1938746"/>
    <lineage>
        <taxon>Bacteria</taxon>
        <taxon>Bacillati</taxon>
        <taxon>Actinomycetota</taxon>
        <taxon>Actinomycetes</taxon>
        <taxon>Geodermatophilales</taxon>
        <taxon>Geodermatophilaceae</taxon>
        <taxon>Blastococcus</taxon>
    </lineage>
</organism>
<accession>A0A238VG44</accession>
<keyword evidence="3" id="KW-1185">Reference proteome</keyword>
<name>A0A238VG44_9ACTN</name>
<proteinExistence type="predicted"/>
<dbReference type="EMBL" id="FZNO01000003">
    <property type="protein sequence ID" value="SNR33226.1"/>
    <property type="molecule type" value="Genomic_DNA"/>
</dbReference>
<keyword evidence="1" id="KW-0812">Transmembrane</keyword>
<keyword evidence="1" id="KW-0472">Membrane</keyword>
<gene>
    <name evidence="2" type="ORF">SAMN06272737_103106</name>
</gene>
<feature type="transmembrane region" description="Helical" evidence="1">
    <location>
        <begin position="6"/>
        <end position="29"/>
    </location>
</feature>
<keyword evidence="1" id="KW-1133">Transmembrane helix</keyword>